<comment type="caution">
    <text evidence="20">The sequence shown here is derived from an EMBL/GenBank/DDBJ whole genome shotgun (WGS) entry which is preliminary data.</text>
</comment>
<feature type="transmembrane region" description="Helical" evidence="19">
    <location>
        <begin position="256"/>
        <end position="275"/>
    </location>
</feature>
<reference evidence="20 21" key="1">
    <citation type="submission" date="2018-01" db="EMBL/GenBank/DDBJ databases">
        <title>Draft genome sequence of Sphaerisporangium sp. 7K107.</title>
        <authorList>
            <person name="Sahin N."/>
            <person name="Saygin H."/>
            <person name="Ay H."/>
        </authorList>
    </citation>
    <scope>NUCLEOTIDE SEQUENCE [LARGE SCALE GENOMIC DNA]</scope>
    <source>
        <strain evidence="20 21">7K107</strain>
    </source>
</reference>
<keyword evidence="13 19" id="KW-0472">Membrane</keyword>
<evidence type="ECO:0000313" key="20">
    <source>
        <dbReference type="EMBL" id="PZG54311.1"/>
    </source>
</evidence>
<evidence type="ECO:0000256" key="5">
    <source>
        <dbReference type="ARBA" id="ARBA00013200"/>
    </source>
</evidence>
<dbReference type="RefSeq" id="WP_111165763.1">
    <property type="nucleotide sequence ID" value="NZ_POUA01000019.1"/>
</dbReference>
<evidence type="ECO:0000256" key="7">
    <source>
        <dbReference type="ARBA" id="ARBA00022475"/>
    </source>
</evidence>
<evidence type="ECO:0000256" key="2">
    <source>
        <dbReference type="ARBA" id="ARBA00004651"/>
    </source>
</evidence>
<evidence type="ECO:0000256" key="4">
    <source>
        <dbReference type="ARBA" id="ARBA00010561"/>
    </source>
</evidence>
<evidence type="ECO:0000256" key="8">
    <source>
        <dbReference type="ARBA" id="ARBA00022573"/>
    </source>
</evidence>
<keyword evidence="10 19" id="KW-0812">Transmembrane</keyword>
<evidence type="ECO:0000256" key="14">
    <source>
        <dbReference type="ARBA" id="ARBA00025228"/>
    </source>
</evidence>
<sequence length="308" mass="31075">MPDDKGSTSGLLTAIRFALGTFTILRVGHVEVDRAVARRGMLAAPLAGALLGVAAAVVFTVAGLFTGETLLSAVLAVAALALLTRALHLDGLADMADGVGSGKPAAEALDVMRRSDIGPFGVVTLCLVLLVQVIALARSEIGPLALVTACVTGRLAIMWGCRAGVPAARPDGLGAMVAGTVGRWAALGVTALSLIALATLGLLAETDGWTYVVNESFDRSYPEASSGEGAAFLEPGLKYSIGVFTWPLSVPMTGPLALILPGAALAGLLAAWAVGRRAANRFGGVTGDVLGGLCEVAATAALLVFAVF</sequence>
<comment type="catalytic activity">
    <reaction evidence="18 19">
        <text>alpha-ribazole 5'-phosphate + adenosylcob(III)inamide-GDP = adenosylcob(III)alamin 5'-phosphate + GMP + H(+)</text>
        <dbReference type="Rhea" id="RHEA:23560"/>
        <dbReference type="ChEBI" id="CHEBI:15378"/>
        <dbReference type="ChEBI" id="CHEBI:57918"/>
        <dbReference type="ChEBI" id="CHEBI:58115"/>
        <dbReference type="ChEBI" id="CHEBI:60487"/>
        <dbReference type="ChEBI" id="CHEBI:60493"/>
        <dbReference type="EC" id="2.7.8.26"/>
    </reaction>
</comment>
<evidence type="ECO:0000256" key="16">
    <source>
        <dbReference type="ARBA" id="ARBA00032853"/>
    </source>
</evidence>
<gene>
    <name evidence="19" type="primary">cobS</name>
    <name evidence="20" type="ORF">C1I98_04315</name>
</gene>
<evidence type="ECO:0000256" key="10">
    <source>
        <dbReference type="ARBA" id="ARBA00022692"/>
    </source>
</evidence>
<comment type="catalytic activity">
    <reaction evidence="17 19">
        <text>alpha-ribazole + adenosylcob(III)inamide-GDP = adenosylcob(III)alamin + GMP + H(+)</text>
        <dbReference type="Rhea" id="RHEA:16049"/>
        <dbReference type="ChEBI" id="CHEBI:10329"/>
        <dbReference type="ChEBI" id="CHEBI:15378"/>
        <dbReference type="ChEBI" id="CHEBI:18408"/>
        <dbReference type="ChEBI" id="CHEBI:58115"/>
        <dbReference type="ChEBI" id="CHEBI:60487"/>
        <dbReference type="EC" id="2.7.8.26"/>
    </reaction>
</comment>
<evidence type="ECO:0000256" key="11">
    <source>
        <dbReference type="ARBA" id="ARBA00022842"/>
    </source>
</evidence>
<keyword evidence="21" id="KW-1185">Reference proteome</keyword>
<evidence type="ECO:0000256" key="9">
    <source>
        <dbReference type="ARBA" id="ARBA00022679"/>
    </source>
</evidence>
<dbReference type="PANTHER" id="PTHR34148:SF1">
    <property type="entry name" value="ADENOSYLCOBINAMIDE-GDP RIBAZOLETRANSFERASE"/>
    <property type="match status" value="1"/>
</dbReference>
<evidence type="ECO:0000256" key="19">
    <source>
        <dbReference type="HAMAP-Rule" id="MF_00719"/>
    </source>
</evidence>
<organism evidence="20 21">
    <name type="scientific">Spongiactinospora gelatinilytica</name>
    <dbReference type="NCBI Taxonomy" id="2666298"/>
    <lineage>
        <taxon>Bacteria</taxon>
        <taxon>Bacillati</taxon>
        <taxon>Actinomycetota</taxon>
        <taxon>Actinomycetes</taxon>
        <taxon>Streptosporangiales</taxon>
        <taxon>Streptosporangiaceae</taxon>
        <taxon>Spongiactinospora</taxon>
    </lineage>
</organism>
<name>A0A2W2H127_9ACTN</name>
<evidence type="ECO:0000256" key="17">
    <source>
        <dbReference type="ARBA" id="ARBA00048623"/>
    </source>
</evidence>
<evidence type="ECO:0000256" key="6">
    <source>
        <dbReference type="ARBA" id="ARBA00015850"/>
    </source>
</evidence>
<dbReference type="Pfam" id="PF02654">
    <property type="entry name" value="CobS"/>
    <property type="match status" value="1"/>
</dbReference>
<keyword evidence="12 19" id="KW-1133">Transmembrane helix</keyword>
<evidence type="ECO:0000313" key="21">
    <source>
        <dbReference type="Proteomes" id="UP000248544"/>
    </source>
</evidence>
<keyword evidence="8 19" id="KW-0169">Cobalamin biosynthesis</keyword>
<proteinExistence type="inferred from homology"/>
<comment type="subcellular location">
    <subcellularLocation>
        <location evidence="2 19">Cell membrane</location>
        <topology evidence="2 19">Multi-pass membrane protein</topology>
    </subcellularLocation>
</comment>
<keyword evidence="11 19" id="KW-0460">Magnesium</keyword>
<keyword evidence="7 19" id="KW-1003">Cell membrane</keyword>
<dbReference type="PANTHER" id="PTHR34148">
    <property type="entry name" value="ADENOSYLCOBINAMIDE-GDP RIBAZOLETRANSFERASE"/>
    <property type="match status" value="1"/>
</dbReference>
<evidence type="ECO:0000256" key="12">
    <source>
        <dbReference type="ARBA" id="ARBA00022989"/>
    </source>
</evidence>
<dbReference type="HAMAP" id="MF_00719">
    <property type="entry name" value="CobS"/>
    <property type="match status" value="1"/>
</dbReference>
<dbReference type="AlphaFoldDB" id="A0A2W2H127"/>
<evidence type="ECO:0000256" key="15">
    <source>
        <dbReference type="ARBA" id="ARBA00032605"/>
    </source>
</evidence>
<dbReference type="GO" id="GO:0051073">
    <property type="term" value="F:adenosylcobinamide-GDP ribazoletransferase activity"/>
    <property type="evidence" value="ECO:0007669"/>
    <property type="project" value="UniProtKB-UniRule"/>
</dbReference>
<dbReference type="EMBL" id="POUA01000019">
    <property type="protein sequence ID" value="PZG54311.1"/>
    <property type="molecule type" value="Genomic_DNA"/>
</dbReference>
<protein>
    <recommendedName>
        <fullName evidence="6 19">Adenosylcobinamide-GDP ribazoletransferase</fullName>
        <ecNumber evidence="5 19">2.7.8.26</ecNumber>
    </recommendedName>
    <alternativeName>
        <fullName evidence="16 19">Cobalamin synthase</fullName>
    </alternativeName>
    <alternativeName>
        <fullName evidence="15 19">Cobalamin-5'-phosphate synthase</fullName>
    </alternativeName>
</protein>
<dbReference type="GO" id="GO:0008818">
    <property type="term" value="F:cobalamin 5'-phosphate synthase activity"/>
    <property type="evidence" value="ECO:0007669"/>
    <property type="project" value="UniProtKB-UniRule"/>
</dbReference>
<evidence type="ECO:0000256" key="3">
    <source>
        <dbReference type="ARBA" id="ARBA00004663"/>
    </source>
</evidence>
<dbReference type="Proteomes" id="UP000248544">
    <property type="component" value="Unassembled WGS sequence"/>
</dbReference>
<accession>A0A2W2H127</accession>
<comment type="pathway">
    <text evidence="3 19">Cofactor biosynthesis; adenosylcobalamin biosynthesis; adenosylcobalamin from cob(II)yrinate a,c-diamide: step 7/7.</text>
</comment>
<comment type="function">
    <text evidence="14 19">Joins adenosylcobinamide-GDP and alpha-ribazole to generate adenosylcobalamin (Ado-cobalamin). Also synthesizes adenosylcobalamin 5'-phosphate from adenosylcobinamide-GDP and alpha-ribazole 5'-phosphate.</text>
</comment>
<comment type="cofactor">
    <cofactor evidence="1 19">
        <name>Mg(2+)</name>
        <dbReference type="ChEBI" id="CHEBI:18420"/>
    </cofactor>
</comment>
<keyword evidence="9 19" id="KW-0808">Transferase</keyword>
<dbReference type="EC" id="2.7.8.26" evidence="5 19"/>
<dbReference type="GO" id="GO:0009236">
    <property type="term" value="P:cobalamin biosynthetic process"/>
    <property type="evidence" value="ECO:0007669"/>
    <property type="project" value="UniProtKB-UniRule"/>
</dbReference>
<evidence type="ECO:0000256" key="13">
    <source>
        <dbReference type="ARBA" id="ARBA00023136"/>
    </source>
</evidence>
<feature type="transmembrane region" description="Helical" evidence="19">
    <location>
        <begin position="287"/>
        <end position="307"/>
    </location>
</feature>
<feature type="transmembrane region" description="Helical" evidence="19">
    <location>
        <begin position="40"/>
        <end position="64"/>
    </location>
</feature>
<feature type="transmembrane region" description="Helical" evidence="19">
    <location>
        <begin position="6"/>
        <end position="28"/>
    </location>
</feature>
<feature type="transmembrane region" description="Helical" evidence="19">
    <location>
        <begin position="141"/>
        <end position="161"/>
    </location>
</feature>
<comment type="similarity">
    <text evidence="4 19">Belongs to the CobS family.</text>
</comment>
<feature type="transmembrane region" description="Helical" evidence="19">
    <location>
        <begin position="70"/>
        <end position="87"/>
    </location>
</feature>
<feature type="transmembrane region" description="Helical" evidence="19">
    <location>
        <begin position="117"/>
        <end position="135"/>
    </location>
</feature>
<dbReference type="UniPathway" id="UPA00148">
    <property type="reaction ID" value="UER00238"/>
</dbReference>
<evidence type="ECO:0000256" key="18">
    <source>
        <dbReference type="ARBA" id="ARBA00049504"/>
    </source>
</evidence>
<dbReference type="InterPro" id="IPR003805">
    <property type="entry name" value="CobS"/>
</dbReference>
<evidence type="ECO:0000256" key="1">
    <source>
        <dbReference type="ARBA" id="ARBA00001946"/>
    </source>
</evidence>
<dbReference type="GO" id="GO:0005886">
    <property type="term" value="C:plasma membrane"/>
    <property type="evidence" value="ECO:0007669"/>
    <property type="project" value="UniProtKB-SubCell"/>
</dbReference>
<feature type="transmembrane region" description="Helical" evidence="19">
    <location>
        <begin position="181"/>
        <end position="204"/>
    </location>
</feature>